<protein>
    <submittedName>
        <fullName evidence="1">Uncharacterized protein</fullName>
    </submittedName>
</protein>
<evidence type="ECO:0000313" key="2">
    <source>
        <dbReference type="Proteomes" id="UP000579812"/>
    </source>
</evidence>
<dbReference type="EMBL" id="JAAMOB010000012">
    <property type="protein sequence ID" value="KAF4106295.1"/>
    <property type="molecule type" value="Genomic_DNA"/>
</dbReference>
<comment type="caution">
    <text evidence="1">The sequence shown here is derived from an EMBL/GenBank/DDBJ whole genome shotgun (WGS) entry which is preliminary data.</text>
</comment>
<reference evidence="1 2" key="1">
    <citation type="submission" date="2020-04" db="EMBL/GenBank/DDBJ databases">
        <title>Chromosome-level genome assembly of a cyprinid fish Onychostoma macrolepis by integration of Nanopore Sequencing, Bionano and Hi-C technology.</title>
        <authorList>
            <person name="Wang D."/>
        </authorList>
    </citation>
    <scope>NUCLEOTIDE SEQUENCE [LARGE SCALE GENOMIC DNA]</scope>
    <source>
        <strain evidence="1">SWU-2019</strain>
        <tissue evidence="1">Muscle</tissue>
    </source>
</reference>
<organism evidence="1 2">
    <name type="scientific">Onychostoma macrolepis</name>
    <dbReference type="NCBI Taxonomy" id="369639"/>
    <lineage>
        <taxon>Eukaryota</taxon>
        <taxon>Metazoa</taxon>
        <taxon>Chordata</taxon>
        <taxon>Craniata</taxon>
        <taxon>Vertebrata</taxon>
        <taxon>Euteleostomi</taxon>
        <taxon>Actinopterygii</taxon>
        <taxon>Neopterygii</taxon>
        <taxon>Teleostei</taxon>
        <taxon>Ostariophysi</taxon>
        <taxon>Cypriniformes</taxon>
        <taxon>Cyprinidae</taxon>
        <taxon>Acrossocheilinae</taxon>
        <taxon>Onychostoma</taxon>
    </lineage>
</organism>
<name>A0A7J6CI91_9TELE</name>
<evidence type="ECO:0000313" key="1">
    <source>
        <dbReference type="EMBL" id="KAF4106295.1"/>
    </source>
</evidence>
<dbReference type="Proteomes" id="UP000579812">
    <property type="component" value="Unassembled WGS sequence"/>
</dbReference>
<dbReference type="AlphaFoldDB" id="A0A7J6CI91"/>
<accession>A0A7J6CI91</accession>
<keyword evidence="2" id="KW-1185">Reference proteome</keyword>
<gene>
    <name evidence="1" type="ORF">G5714_012285</name>
</gene>
<sequence>MENTENAFEWLCIDTDLTFNRGNIRKRHFLSLAMRSRRGKKSKGDDVLEEYEATNTLSVMRRALLGHIPETWNLQLPALIHAMITTLLMKTGETYCKTDITTMVMMTPMMNGVAGIVCI</sequence>
<proteinExistence type="predicted"/>